<reference evidence="11 12" key="1">
    <citation type="submission" date="2016-01" db="EMBL/GenBank/DDBJ databases">
        <title>Genome sequencing of Roseivirga echinicomitans KMM 6058.</title>
        <authorList>
            <person name="Selvaratnam C."/>
            <person name="Thevarajoo S."/>
            <person name="Goh K.M."/>
            <person name="Ee R."/>
            <person name="Chan K.-G."/>
            <person name="Chong C.S."/>
        </authorList>
    </citation>
    <scope>NUCLEOTIDE SEQUENCE [LARGE SCALE GENOMIC DNA]</scope>
    <source>
        <strain evidence="11 12">KMM 6058</strain>
    </source>
</reference>
<dbReference type="PANTHER" id="PTHR30221:SF1">
    <property type="entry name" value="SMALL-CONDUCTANCE MECHANOSENSITIVE CHANNEL"/>
    <property type="match status" value="1"/>
</dbReference>
<keyword evidence="6 7" id="KW-0472">Membrane</keyword>
<dbReference type="SUPFAM" id="SSF50182">
    <property type="entry name" value="Sm-like ribonucleoproteins"/>
    <property type="match status" value="1"/>
</dbReference>
<proteinExistence type="inferred from homology"/>
<evidence type="ECO:0000259" key="8">
    <source>
        <dbReference type="Pfam" id="PF00924"/>
    </source>
</evidence>
<dbReference type="InterPro" id="IPR045275">
    <property type="entry name" value="MscS_archaea/bacteria_type"/>
</dbReference>
<evidence type="ECO:0000256" key="3">
    <source>
        <dbReference type="ARBA" id="ARBA00022475"/>
    </source>
</evidence>
<evidence type="ECO:0000256" key="4">
    <source>
        <dbReference type="ARBA" id="ARBA00022692"/>
    </source>
</evidence>
<dbReference type="GO" id="GO:0005886">
    <property type="term" value="C:plasma membrane"/>
    <property type="evidence" value="ECO:0007669"/>
    <property type="project" value="UniProtKB-SubCell"/>
</dbReference>
<dbReference type="InterPro" id="IPR006685">
    <property type="entry name" value="MscS_channel_2nd"/>
</dbReference>
<dbReference type="InterPro" id="IPR049278">
    <property type="entry name" value="MS_channel_C"/>
</dbReference>
<keyword evidence="5 7" id="KW-1133">Transmembrane helix</keyword>
<dbReference type="PANTHER" id="PTHR30221">
    <property type="entry name" value="SMALL-CONDUCTANCE MECHANOSENSITIVE CHANNEL"/>
    <property type="match status" value="1"/>
</dbReference>
<evidence type="ECO:0000256" key="6">
    <source>
        <dbReference type="ARBA" id="ARBA00023136"/>
    </source>
</evidence>
<dbReference type="InterPro" id="IPR023408">
    <property type="entry name" value="MscS_beta-dom_sf"/>
</dbReference>
<dbReference type="Pfam" id="PF21088">
    <property type="entry name" value="MS_channel_1st"/>
    <property type="match status" value="1"/>
</dbReference>
<comment type="caution">
    <text evidence="11">The sequence shown here is derived from an EMBL/GenBank/DDBJ whole genome shotgun (WGS) entry which is preliminary data.</text>
</comment>
<dbReference type="InterPro" id="IPR011066">
    <property type="entry name" value="MscS_channel_C_sf"/>
</dbReference>
<feature type="domain" description="Mechanosensitive ion channel transmembrane helices 2/3" evidence="10">
    <location>
        <begin position="70"/>
        <end position="113"/>
    </location>
</feature>
<sequence length="305" mass="33646">MDFGINDAASIVSTKLKNWLEALTSMLPNIVVAVLVLIAFYFLSRLMKAGSRKLISKFSDQAAIIGLFSTIIALLTIMVGLVVALNVLQLTQAVTSLLAGAGIIGLALGFAFQDISANFISGVIMAFKKPIVVGDIIETNGYTGFVERIELRSTIIRTFQGLHVIIPNKDIFQNPFTNYTRTHTRRVDLEVGVSYGDDLDKVIAVVEKAVATNSYLVDGEPIKLVYEEFGSSSINFKVMFWIEYNPKKPMYLEAKSEAIRAIKKAFDENNITIPFPIRTLDFGIKGGEKLSEQLEAKEIKLLPKA</sequence>
<evidence type="ECO:0000259" key="10">
    <source>
        <dbReference type="Pfam" id="PF21088"/>
    </source>
</evidence>
<feature type="transmembrane region" description="Helical" evidence="7">
    <location>
        <begin position="26"/>
        <end position="43"/>
    </location>
</feature>
<comment type="similarity">
    <text evidence="2">Belongs to the MscS (TC 1.A.23) family.</text>
</comment>
<evidence type="ECO:0000259" key="9">
    <source>
        <dbReference type="Pfam" id="PF21082"/>
    </source>
</evidence>
<feature type="domain" description="Mechanosensitive ion channel MscS C-terminal" evidence="9">
    <location>
        <begin position="187"/>
        <end position="273"/>
    </location>
</feature>
<dbReference type="InterPro" id="IPR010920">
    <property type="entry name" value="LSM_dom_sf"/>
</dbReference>
<dbReference type="Pfam" id="PF05552">
    <property type="entry name" value="MS_channel_1st_1"/>
    <property type="match status" value="1"/>
</dbReference>
<dbReference type="InterPro" id="IPR049142">
    <property type="entry name" value="MS_channel_1st"/>
</dbReference>
<keyword evidence="12" id="KW-1185">Reference proteome</keyword>
<gene>
    <name evidence="11" type="ORF">AWN68_01055</name>
</gene>
<feature type="transmembrane region" description="Helical" evidence="7">
    <location>
        <begin position="64"/>
        <end position="87"/>
    </location>
</feature>
<dbReference type="Pfam" id="PF00924">
    <property type="entry name" value="MS_channel_2nd"/>
    <property type="match status" value="1"/>
</dbReference>
<keyword evidence="3" id="KW-1003">Cell membrane</keyword>
<dbReference type="Pfam" id="PF21082">
    <property type="entry name" value="MS_channel_3rd"/>
    <property type="match status" value="1"/>
</dbReference>
<feature type="domain" description="Mechanosensitive ion channel MscS" evidence="8">
    <location>
        <begin position="115"/>
        <end position="181"/>
    </location>
</feature>
<comment type="subcellular location">
    <subcellularLocation>
        <location evidence="1">Cell membrane</location>
        <topology evidence="1">Multi-pass membrane protein</topology>
    </subcellularLocation>
</comment>
<evidence type="ECO:0000256" key="1">
    <source>
        <dbReference type="ARBA" id="ARBA00004651"/>
    </source>
</evidence>
<protein>
    <submittedName>
        <fullName evidence="11">Mechanosensitive ion channel protein MscS</fullName>
    </submittedName>
</protein>
<feature type="transmembrane region" description="Helical" evidence="7">
    <location>
        <begin position="93"/>
        <end position="112"/>
    </location>
</feature>
<organism evidence="11 12">
    <name type="scientific">Roseivirga echinicomitans</name>
    <dbReference type="NCBI Taxonomy" id="296218"/>
    <lineage>
        <taxon>Bacteria</taxon>
        <taxon>Pseudomonadati</taxon>
        <taxon>Bacteroidota</taxon>
        <taxon>Cytophagia</taxon>
        <taxon>Cytophagales</taxon>
        <taxon>Roseivirgaceae</taxon>
        <taxon>Roseivirga</taxon>
    </lineage>
</organism>
<keyword evidence="4 7" id="KW-0812">Transmembrane</keyword>
<evidence type="ECO:0000256" key="2">
    <source>
        <dbReference type="ARBA" id="ARBA00008017"/>
    </source>
</evidence>
<dbReference type="OrthoDB" id="1522493at2"/>
<dbReference type="InterPro" id="IPR006686">
    <property type="entry name" value="MscS_channel_CS"/>
</dbReference>
<dbReference type="EMBL" id="LRDB01000001">
    <property type="protein sequence ID" value="KYG83423.1"/>
    <property type="molecule type" value="Genomic_DNA"/>
</dbReference>
<dbReference type="RefSeq" id="WP_068410211.1">
    <property type="nucleotide sequence ID" value="NZ_LRDB01000001.1"/>
</dbReference>
<dbReference type="SUPFAM" id="SSF82689">
    <property type="entry name" value="Mechanosensitive channel protein MscS (YggB), C-terminal domain"/>
    <property type="match status" value="1"/>
</dbReference>
<name>A0A150XXI0_9BACT</name>
<dbReference type="Gene3D" id="1.10.287.1260">
    <property type="match status" value="1"/>
</dbReference>
<dbReference type="Proteomes" id="UP000075615">
    <property type="component" value="Unassembled WGS sequence"/>
</dbReference>
<dbReference type="PROSITE" id="PS01246">
    <property type="entry name" value="UPF0003"/>
    <property type="match status" value="1"/>
</dbReference>
<dbReference type="Gene3D" id="2.30.30.60">
    <property type="match status" value="1"/>
</dbReference>
<dbReference type="AlphaFoldDB" id="A0A150XXI0"/>
<evidence type="ECO:0000256" key="5">
    <source>
        <dbReference type="ARBA" id="ARBA00022989"/>
    </source>
</evidence>
<dbReference type="GO" id="GO:0008381">
    <property type="term" value="F:mechanosensitive monoatomic ion channel activity"/>
    <property type="evidence" value="ECO:0007669"/>
    <property type="project" value="InterPro"/>
</dbReference>
<evidence type="ECO:0000313" key="12">
    <source>
        <dbReference type="Proteomes" id="UP000075615"/>
    </source>
</evidence>
<dbReference type="STRING" id="296218.AWN68_01055"/>
<evidence type="ECO:0000313" key="11">
    <source>
        <dbReference type="EMBL" id="KYG83423.1"/>
    </source>
</evidence>
<accession>A0A150XXI0</accession>
<dbReference type="SUPFAM" id="SSF82861">
    <property type="entry name" value="Mechanosensitive channel protein MscS (YggB), transmembrane region"/>
    <property type="match status" value="1"/>
</dbReference>
<dbReference type="InterPro" id="IPR011014">
    <property type="entry name" value="MscS_channel_TM-2"/>
</dbReference>
<dbReference type="InterPro" id="IPR008910">
    <property type="entry name" value="MSC_TM_helix"/>
</dbReference>
<evidence type="ECO:0000256" key="7">
    <source>
        <dbReference type="SAM" id="Phobius"/>
    </source>
</evidence>
<dbReference type="Gene3D" id="3.30.70.100">
    <property type="match status" value="1"/>
</dbReference>